<dbReference type="RefSeq" id="WP_139446091.1">
    <property type="nucleotide sequence ID" value="NZ_VDMB01000002.1"/>
</dbReference>
<keyword evidence="1" id="KW-0732">Signal</keyword>
<dbReference type="GO" id="GO:0016872">
    <property type="term" value="F:intramolecular lyase activity"/>
    <property type="evidence" value="ECO:0007669"/>
    <property type="project" value="InterPro"/>
</dbReference>
<feature type="chain" id="PRO_5024319841" evidence="1">
    <location>
        <begin position="20"/>
        <end position="185"/>
    </location>
</feature>
<dbReference type="InterPro" id="IPR016087">
    <property type="entry name" value="Chalcone_isomerase"/>
</dbReference>
<dbReference type="Pfam" id="PF16036">
    <property type="entry name" value="Chalcone_3"/>
    <property type="match status" value="1"/>
</dbReference>
<dbReference type="AlphaFoldDB" id="A0A5Q4VIQ1"/>
<keyword evidence="4" id="KW-1185">Reference proteome</keyword>
<dbReference type="EMBL" id="VDMB01000002">
    <property type="protein sequence ID" value="TYT75861.1"/>
    <property type="molecule type" value="Genomic_DNA"/>
</dbReference>
<sequence length="185" mass="20049">MKKILVFLAVCLMAIPAMANQKVGGVDLSGTMILEGENLILNGAGIRKRAFMNLYVGALYVKEKSSNATTLINADAPMAIRLHITSGMITRERMLDAINEGFDAATGGNITPIKPQIDTLNGFFNDEIKDGDLIELAYTPASGVIMSKNGETRGSIEGLDFKKALFAIWLGDKPADNRLKRDMLN</sequence>
<keyword evidence="3" id="KW-0413">Isomerase</keyword>
<evidence type="ECO:0000313" key="3">
    <source>
        <dbReference type="EMBL" id="TYT75861.1"/>
    </source>
</evidence>
<evidence type="ECO:0000256" key="1">
    <source>
        <dbReference type="SAM" id="SignalP"/>
    </source>
</evidence>
<dbReference type="Gene3D" id="3.50.70.10">
    <property type="match status" value="1"/>
</dbReference>
<dbReference type="SUPFAM" id="SSF54626">
    <property type="entry name" value="Chalcone isomerase"/>
    <property type="match status" value="1"/>
</dbReference>
<dbReference type="InterPro" id="IPR036298">
    <property type="entry name" value="Chalcone_isomerase_sf"/>
</dbReference>
<protein>
    <submittedName>
        <fullName evidence="3">Chalcone isomerase</fullName>
    </submittedName>
</protein>
<feature type="signal peptide" evidence="1">
    <location>
        <begin position="1"/>
        <end position="19"/>
    </location>
</feature>
<gene>
    <name evidence="3" type="ORF">FIM25_02870</name>
</gene>
<accession>A0A5Q4VIQ1</accession>
<proteinExistence type="predicted"/>
<dbReference type="OrthoDB" id="9795336at2"/>
<feature type="domain" description="Chalcone isomerase" evidence="2">
    <location>
        <begin position="21"/>
        <end position="184"/>
    </location>
</feature>
<evidence type="ECO:0000259" key="2">
    <source>
        <dbReference type="Pfam" id="PF16036"/>
    </source>
</evidence>
<evidence type="ECO:0000313" key="4">
    <source>
        <dbReference type="Proteomes" id="UP000321899"/>
    </source>
</evidence>
<dbReference type="InterPro" id="IPR016088">
    <property type="entry name" value="Chalcone_isomerase_3-sand"/>
</dbReference>
<dbReference type="Proteomes" id="UP000321899">
    <property type="component" value="Unassembled WGS sequence"/>
</dbReference>
<comment type="caution">
    <text evidence="3">The sequence shown here is derived from an EMBL/GenBank/DDBJ whole genome shotgun (WGS) entry which is preliminary data.</text>
</comment>
<organism evidence="3 4">
    <name type="scientific">Desulfobotulus mexicanus</name>
    <dbReference type="NCBI Taxonomy" id="2586642"/>
    <lineage>
        <taxon>Bacteria</taxon>
        <taxon>Pseudomonadati</taxon>
        <taxon>Thermodesulfobacteriota</taxon>
        <taxon>Desulfobacteria</taxon>
        <taxon>Desulfobacterales</taxon>
        <taxon>Desulfobacteraceae</taxon>
        <taxon>Desulfobotulus</taxon>
    </lineage>
</organism>
<name>A0A5Q4VIQ1_9BACT</name>
<reference evidence="3 4" key="1">
    <citation type="submission" date="2019-06" db="EMBL/GenBank/DDBJ databases">
        <title>Desulfobotulus mexicanus sp. nov., a novel sulfate-reducing bacterium isolated from the sediment of an alkaline crater lake in Mexico.</title>
        <authorList>
            <person name="Hirschler-Rea A."/>
        </authorList>
    </citation>
    <scope>NUCLEOTIDE SEQUENCE [LARGE SCALE GENOMIC DNA]</scope>
    <source>
        <strain evidence="3 4">PAR22N</strain>
    </source>
</reference>